<sequence>MMSWYLVYCKPKQEARACENIMQQGIEAFYPTFTRRKTSAAKQIIQPLFPRYLFVYIDPYSVHFSAIKYTRGVSDFVRFGERLQIVPEEIMSQLRIGQPVEEQCDFKSGDQVTLSSGCYKNIDAIYQQADGDTRSVLLIKLLNQYVEIVAQNDDIQKLS</sequence>
<dbReference type="Gene3D" id="3.30.70.940">
    <property type="entry name" value="NusG, N-terminal domain"/>
    <property type="match status" value="1"/>
</dbReference>
<comment type="caution">
    <text evidence="5">The sequence shown here is derived from an EMBL/GenBank/DDBJ whole genome shotgun (WGS) entry which is preliminary data.</text>
</comment>
<dbReference type="Proteomes" id="UP000586305">
    <property type="component" value="Unassembled WGS sequence"/>
</dbReference>
<dbReference type="NCBIfam" id="TIGR01955">
    <property type="entry name" value="RfaH"/>
    <property type="match status" value="1"/>
</dbReference>
<dbReference type="PANTHER" id="PTHR30265">
    <property type="entry name" value="RHO-INTERACTING TRANSCRIPTION TERMINATION FACTOR NUSG"/>
    <property type="match status" value="1"/>
</dbReference>
<dbReference type="RefSeq" id="WP_171626843.1">
    <property type="nucleotide sequence ID" value="NZ_JABBPG010000006.1"/>
</dbReference>
<dbReference type="InterPro" id="IPR036735">
    <property type="entry name" value="NGN_dom_sf"/>
</dbReference>
<keyword evidence="6" id="KW-1185">Reference proteome</keyword>
<evidence type="ECO:0000256" key="1">
    <source>
        <dbReference type="ARBA" id="ARBA00022814"/>
    </source>
</evidence>
<dbReference type="EMBL" id="JABBPG010000006">
    <property type="protein sequence ID" value="NOU51786.1"/>
    <property type="molecule type" value="Genomic_DNA"/>
</dbReference>
<name>A0A849VET2_9GAMM</name>
<accession>A0A849VET2</accession>
<organism evidence="5 6">
    <name type="scientific">Pseudoalteromonas caenipelagi</name>
    <dbReference type="NCBI Taxonomy" id="2726988"/>
    <lineage>
        <taxon>Bacteria</taxon>
        <taxon>Pseudomonadati</taxon>
        <taxon>Pseudomonadota</taxon>
        <taxon>Gammaproteobacteria</taxon>
        <taxon>Alteromonadales</taxon>
        <taxon>Pseudoalteromonadaceae</taxon>
        <taxon>Pseudoalteromonas</taxon>
    </lineage>
</organism>
<dbReference type="GO" id="GO:0006354">
    <property type="term" value="P:DNA-templated transcription elongation"/>
    <property type="evidence" value="ECO:0007669"/>
    <property type="project" value="InterPro"/>
</dbReference>
<gene>
    <name evidence="5" type="primary">rfaH</name>
    <name evidence="5" type="ORF">HG263_14710</name>
</gene>
<dbReference type="InterPro" id="IPR010215">
    <property type="entry name" value="Transcription_antiterm_RfaH"/>
</dbReference>
<dbReference type="SUPFAM" id="SSF82679">
    <property type="entry name" value="N-utilization substance G protein NusG, N-terminal domain"/>
    <property type="match status" value="1"/>
</dbReference>
<keyword evidence="3" id="KW-0804">Transcription</keyword>
<dbReference type="InterPro" id="IPR006645">
    <property type="entry name" value="NGN-like_dom"/>
</dbReference>
<feature type="domain" description="NusG-like N-terminal" evidence="4">
    <location>
        <begin position="1"/>
        <end position="98"/>
    </location>
</feature>
<dbReference type="PANTHER" id="PTHR30265:SF7">
    <property type="entry name" value="TRANSCRIPTION ANTITERMINATION PROTEIN RFAH"/>
    <property type="match status" value="1"/>
</dbReference>
<dbReference type="Pfam" id="PF02357">
    <property type="entry name" value="NusG"/>
    <property type="match status" value="1"/>
</dbReference>
<evidence type="ECO:0000256" key="3">
    <source>
        <dbReference type="ARBA" id="ARBA00023163"/>
    </source>
</evidence>
<dbReference type="GO" id="GO:0031564">
    <property type="term" value="P:transcription antitermination"/>
    <property type="evidence" value="ECO:0007669"/>
    <property type="project" value="UniProtKB-KW"/>
</dbReference>
<keyword evidence="1" id="KW-0889">Transcription antitermination</keyword>
<keyword evidence="2" id="KW-0805">Transcription regulation</keyword>
<evidence type="ECO:0000256" key="2">
    <source>
        <dbReference type="ARBA" id="ARBA00023015"/>
    </source>
</evidence>
<dbReference type="SMART" id="SM00738">
    <property type="entry name" value="NGN"/>
    <property type="match status" value="1"/>
</dbReference>
<dbReference type="NCBIfam" id="NF006534">
    <property type="entry name" value="PRK09014.1"/>
    <property type="match status" value="1"/>
</dbReference>
<evidence type="ECO:0000259" key="4">
    <source>
        <dbReference type="SMART" id="SM00738"/>
    </source>
</evidence>
<dbReference type="CDD" id="cd09892">
    <property type="entry name" value="NGN_SP_RfaH"/>
    <property type="match status" value="1"/>
</dbReference>
<dbReference type="AlphaFoldDB" id="A0A849VET2"/>
<protein>
    <submittedName>
        <fullName evidence="5">Transcription/translation regulatory transformer protein RfaH</fullName>
    </submittedName>
</protein>
<reference evidence="5 6" key="1">
    <citation type="submission" date="2020-04" db="EMBL/GenBank/DDBJ databases">
        <title>Pseudoalteromonas caenipelagi sp. nov., isolated from a tidal flat.</title>
        <authorList>
            <person name="Park S."/>
            <person name="Yoon J.-H."/>
        </authorList>
    </citation>
    <scope>NUCLEOTIDE SEQUENCE [LARGE SCALE GENOMIC DNA]</scope>
    <source>
        <strain evidence="5 6">JBTF-M23</strain>
    </source>
</reference>
<dbReference type="GO" id="GO:0005829">
    <property type="term" value="C:cytosol"/>
    <property type="evidence" value="ECO:0007669"/>
    <property type="project" value="TreeGrafter"/>
</dbReference>
<proteinExistence type="predicted"/>
<evidence type="ECO:0000313" key="5">
    <source>
        <dbReference type="EMBL" id="NOU51786.1"/>
    </source>
</evidence>
<dbReference type="InterPro" id="IPR043425">
    <property type="entry name" value="NusG-like"/>
</dbReference>
<evidence type="ECO:0000313" key="6">
    <source>
        <dbReference type="Proteomes" id="UP000586305"/>
    </source>
</evidence>